<keyword evidence="4" id="KW-1185">Reference proteome</keyword>
<sequence>MRRAAALLALATSLFAAPAAVAEPPPTYYLALGDSGAVGAQAGRGPTDEGYTDVLHAALKKRHPGLRLVKLGCPGETTGTMLRGGICHYTAGSQMNAALAFIKEHPGQVRYVTLSIGVNNTNCFLKGDVVCGLLGAGTLLTELPQITGGLRKAGGETPQYASMTYYDPGLASWATGGDVGKAVAVASVPVVDAFNAVQQTAALANGFKVADVNAAFATHDFSTQVSVAPYGTVPLNVARICTWTSQCSLGDGHANTAGYRQMAGAFRRVLS</sequence>
<reference evidence="3 4" key="1">
    <citation type="submission" date="2019-10" db="EMBL/GenBank/DDBJ databases">
        <title>Actinomadura rubteroloni sp. nov. and Actinomadura macrotermitis sp. nov., isolated from the gut of fungus growing-termite Macrotermes natalensis.</title>
        <authorList>
            <person name="Benndorf R."/>
            <person name="Martin K."/>
            <person name="Kuefner M."/>
            <person name="De Beer W."/>
            <person name="Kaster A.-K."/>
            <person name="Vollmers J."/>
            <person name="Poulsen M."/>
            <person name="Beemelmanns C."/>
        </authorList>
    </citation>
    <scope>NUCLEOTIDE SEQUENCE [LARGE SCALE GENOMIC DNA]</scope>
    <source>
        <strain evidence="3 4">RB68</strain>
    </source>
</reference>
<comment type="caution">
    <text evidence="3">The sequence shown here is derived from an EMBL/GenBank/DDBJ whole genome shotgun (WGS) entry which is preliminary data.</text>
</comment>
<dbReference type="Proteomes" id="UP000487268">
    <property type="component" value="Unassembled WGS sequence"/>
</dbReference>
<dbReference type="InterPro" id="IPR013830">
    <property type="entry name" value="SGNH_hydro"/>
</dbReference>
<evidence type="ECO:0000256" key="1">
    <source>
        <dbReference type="SAM" id="SignalP"/>
    </source>
</evidence>
<accession>A0A7K0BR63</accession>
<dbReference type="RefSeq" id="WP_153531532.1">
    <property type="nucleotide sequence ID" value="NZ_WEGH01000001.1"/>
</dbReference>
<proteinExistence type="predicted"/>
<feature type="signal peptide" evidence="1">
    <location>
        <begin position="1"/>
        <end position="22"/>
    </location>
</feature>
<feature type="chain" id="PRO_5029521243" description="SGNH hydrolase-type esterase domain-containing protein" evidence="1">
    <location>
        <begin position="23"/>
        <end position="271"/>
    </location>
</feature>
<name>A0A7K0BR63_9ACTN</name>
<dbReference type="Gene3D" id="3.40.50.1110">
    <property type="entry name" value="SGNH hydrolase"/>
    <property type="match status" value="2"/>
</dbReference>
<evidence type="ECO:0000313" key="3">
    <source>
        <dbReference type="EMBL" id="MQY03659.1"/>
    </source>
</evidence>
<dbReference type="Pfam" id="PF13472">
    <property type="entry name" value="Lipase_GDSL_2"/>
    <property type="match status" value="1"/>
</dbReference>
<gene>
    <name evidence="3" type="ORF">ACRB68_17040</name>
</gene>
<evidence type="ECO:0000259" key="2">
    <source>
        <dbReference type="Pfam" id="PF13472"/>
    </source>
</evidence>
<dbReference type="SUPFAM" id="SSF52266">
    <property type="entry name" value="SGNH hydrolase"/>
    <property type="match status" value="1"/>
</dbReference>
<dbReference type="AlphaFoldDB" id="A0A7K0BR63"/>
<protein>
    <recommendedName>
        <fullName evidence="2">SGNH hydrolase-type esterase domain-containing protein</fullName>
    </recommendedName>
</protein>
<keyword evidence="1" id="KW-0732">Signal</keyword>
<dbReference type="EMBL" id="WEGH01000001">
    <property type="protein sequence ID" value="MQY03659.1"/>
    <property type="molecule type" value="Genomic_DNA"/>
</dbReference>
<organism evidence="3 4">
    <name type="scientific">Actinomadura macrotermitis</name>
    <dbReference type="NCBI Taxonomy" id="2585200"/>
    <lineage>
        <taxon>Bacteria</taxon>
        <taxon>Bacillati</taxon>
        <taxon>Actinomycetota</taxon>
        <taxon>Actinomycetes</taxon>
        <taxon>Streptosporangiales</taxon>
        <taxon>Thermomonosporaceae</taxon>
        <taxon>Actinomadura</taxon>
    </lineage>
</organism>
<feature type="domain" description="SGNH hydrolase-type esterase" evidence="2">
    <location>
        <begin position="31"/>
        <end position="260"/>
    </location>
</feature>
<dbReference type="InterPro" id="IPR036514">
    <property type="entry name" value="SGNH_hydro_sf"/>
</dbReference>
<dbReference type="OrthoDB" id="154486at2"/>
<evidence type="ECO:0000313" key="4">
    <source>
        <dbReference type="Proteomes" id="UP000487268"/>
    </source>
</evidence>